<accession>A0ABW8PDP1</accession>
<evidence type="ECO:0000313" key="1">
    <source>
        <dbReference type="EMBL" id="MFK7002687.1"/>
    </source>
</evidence>
<keyword evidence="2" id="KW-1185">Reference proteome</keyword>
<gene>
    <name evidence="1" type="ORF">V3467_02300</name>
</gene>
<evidence type="ECO:0000313" key="2">
    <source>
        <dbReference type="Proteomes" id="UP001621713"/>
    </source>
</evidence>
<organism evidence="1 2">
    <name type="scientific">Flavobacterium covae</name>
    <dbReference type="NCBI Taxonomy" id="2906076"/>
    <lineage>
        <taxon>Bacteria</taxon>
        <taxon>Pseudomonadati</taxon>
        <taxon>Bacteroidota</taxon>
        <taxon>Flavobacteriia</taxon>
        <taxon>Flavobacteriales</taxon>
        <taxon>Flavobacteriaceae</taxon>
        <taxon>Flavobacterium</taxon>
    </lineage>
</organism>
<protein>
    <submittedName>
        <fullName evidence="1">Uncharacterized protein</fullName>
    </submittedName>
</protein>
<reference evidence="1 2" key="1">
    <citation type="submission" date="2024-02" db="EMBL/GenBank/DDBJ databases">
        <title>Comparative Genomic Analysis of Flavobacterium Species Causing Columnaris Disease of Freshwater Fish in Thailand: Insights into Virulence and Resistance Mechanisms.</title>
        <authorList>
            <person name="Nguyen D."/>
            <person name="Chokmangmeepisarn P."/>
            <person name="Khianchaikhan K."/>
            <person name="Morishita M."/>
            <person name="Bunnoy A."/>
            <person name="Rodkhum C."/>
        </authorList>
    </citation>
    <scope>NUCLEOTIDE SEQUENCE [LARGE SCALE GENOMIC DNA]</scope>
    <source>
        <strain evidence="1 2">PCBSB2203</strain>
    </source>
</reference>
<dbReference type="GeneID" id="56896678"/>
<dbReference type="EMBL" id="JAZHOJ010000003">
    <property type="protein sequence ID" value="MFK7002687.1"/>
    <property type="molecule type" value="Genomic_DNA"/>
</dbReference>
<comment type="caution">
    <text evidence="1">The sequence shown here is derived from an EMBL/GenBank/DDBJ whole genome shotgun (WGS) entry which is preliminary data.</text>
</comment>
<proteinExistence type="predicted"/>
<sequence>MMKKKINVILLIGVLALWGTVIYKYISHFFQDKQIENNFENNITIKLPDKIEKDTFLLGSLSIDPFLKTVKVIKIENNKPQQTNITTNLLKLKKNEIKPIKPVKVIEENPFPDIKFYGYIKTQGKAEELILIKVNDNLFKTRLNTECNGVVIRKIYRDSLEVKFEKRKRIVVRQ</sequence>
<dbReference type="RefSeq" id="WP_060383536.1">
    <property type="nucleotide sequence ID" value="NZ_CP013992.1"/>
</dbReference>
<name>A0ABW8PDP1_9FLAO</name>
<dbReference type="Proteomes" id="UP001621713">
    <property type="component" value="Unassembled WGS sequence"/>
</dbReference>